<organism evidence="2 3">
    <name type="scientific">Lacrimispora amygdalina</name>
    <dbReference type="NCBI Taxonomy" id="253257"/>
    <lineage>
        <taxon>Bacteria</taxon>
        <taxon>Bacillati</taxon>
        <taxon>Bacillota</taxon>
        <taxon>Clostridia</taxon>
        <taxon>Lachnospirales</taxon>
        <taxon>Lachnospiraceae</taxon>
        <taxon>Lacrimispora</taxon>
    </lineage>
</organism>
<dbReference type="Proteomes" id="UP000260680">
    <property type="component" value="Unassembled WGS sequence"/>
</dbReference>
<gene>
    <name evidence="2" type="ORF">DS742_11175</name>
</gene>
<evidence type="ECO:0000256" key="1">
    <source>
        <dbReference type="SAM" id="Phobius"/>
    </source>
</evidence>
<keyword evidence="1" id="KW-0472">Membrane</keyword>
<reference evidence="2 3" key="1">
    <citation type="submission" date="2018-07" db="EMBL/GenBank/DDBJ databases">
        <title>New species, Clostridium PI-S10-A1B.</title>
        <authorList>
            <person name="Krishna G."/>
            <person name="Summeta K."/>
            <person name="Shikha S."/>
            <person name="Prabhu P.B."/>
            <person name="Suresh K."/>
        </authorList>
    </citation>
    <scope>NUCLEOTIDE SEQUENCE [LARGE SCALE GENOMIC DNA]</scope>
    <source>
        <strain evidence="2 3">PI-S10-A1B</strain>
    </source>
</reference>
<evidence type="ECO:0000313" key="2">
    <source>
        <dbReference type="EMBL" id="RFZ78910.1"/>
    </source>
</evidence>
<protein>
    <submittedName>
        <fullName evidence="2">Uncharacterized protein</fullName>
    </submittedName>
</protein>
<dbReference type="RefSeq" id="WP_117417086.1">
    <property type="nucleotide sequence ID" value="NZ_QOHO01000030.1"/>
</dbReference>
<accession>A0A3E2NDE3</accession>
<sequence length="95" mass="11678">MQCIIKGEAYNFIDNVMEEEITRKSYFQLAKEIYKLKYEKWYQSGYMDNRYKPYILMYEDTAVSSVAVCLLFFIEIYQRRYNINADRNNDQLHRE</sequence>
<keyword evidence="1" id="KW-0812">Transmembrane</keyword>
<keyword evidence="1" id="KW-1133">Transmembrane helix</keyword>
<name>A0A3E2NDE3_9FIRM</name>
<comment type="caution">
    <text evidence="2">The sequence shown here is derived from an EMBL/GenBank/DDBJ whole genome shotgun (WGS) entry which is preliminary data.</text>
</comment>
<dbReference type="EMBL" id="QOHO01000030">
    <property type="protein sequence ID" value="RFZ78910.1"/>
    <property type="molecule type" value="Genomic_DNA"/>
</dbReference>
<dbReference type="AlphaFoldDB" id="A0A3E2NDE3"/>
<proteinExistence type="predicted"/>
<evidence type="ECO:0000313" key="3">
    <source>
        <dbReference type="Proteomes" id="UP000260680"/>
    </source>
</evidence>
<feature type="transmembrane region" description="Helical" evidence="1">
    <location>
        <begin position="55"/>
        <end position="77"/>
    </location>
</feature>